<gene>
    <name evidence="1" type="ORF">V6617_11870</name>
</gene>
<evidence type="ECO:0000313" key="1">
    <source>
        <dbReference type="EMBL" id="WWT31710.1"/>
    </source>
</evidence>
<keyword evidence="2" id="KW-1185">Reference proteome</keyword>
<dbReference type="EMBL" id="CP146275">
    <property type="protein sequence ID" value="WWT31710.1"/>
    <property type="molecule type" value="Genomic_DNA"/>
</dbReference>
<organism evidence="1 2">
    <name type="scientific">Pelagibacterium nitratireducens</name>
    <dbReference type="NCBI Taxonomy" id="1046114"/>
    <lineage>
        <taxon>Bacteria</taxon>
        <taxon>Pseudomonadati</taxon>
        <taxon>Pseudomonadota</taxon>
        <taxon>Alphaproteobacteria</taxon>
        <taxon>Hyphomicrobiales</taxon>
        <taxon>Devosiaceae</taxon>
        <taxon>Pelagibacterium</taxon>
    </lineage>
</organism>
<dbReference type="RefSeq" id="WP_338607173.1">
    <property type="nucleotide sequence ID" value="NZ_CP146275.1"/>
</dbReference>
<dbReference type="Proteomes" id="UP001369958">
    <property type="component" value="Chromosome"/>
</dbReference>
<protein>
    <submittedName>
        <fullName evidence="1">Uncharacterized protein</fullName>
    </submittedName>
</protein>
<accession>A0ABZ2HWM4</accession>
<name>A0ABZ2HWM4_9HYPH</name>
<proteinExistence type="predicted"/>
<evidence type="ECO:0000313" key="2">
    <source>
        <dbReference type="Proteomes" id="UP001369958"/>
    </source>
</evidence>
<reference evidence="1 2" key="1">
    <citation type="submission" date="2024-02" db="EMBL/GenBank/DDBJ databases">
        <title>Complete genome sequence of Pelagibacterium nitratireducens ZH15.</title>
        <authorList>
            <person name="Zhao L.H."/>
        </authorList>
    </citation>
    <scope>NUCLEOTIDE SEQUENCE [LARGE SCALE GENOMIC DNA]</scope>
    <source>
        <strain evidence="1 2">ZH15</strain>
    </source>
</reference>
<sequence length="75" mass="8472">MTRFSNLIRAVLTRPSNRPEYLDISRLNERMRADIGLVPMPQAEQRGALRQSSNFQSAVVVCNGLSISQVSRRLV</sequence>